<keyword evidence="1" id="KW-1277">Toxin-antitoxin system</keyword>
<keyword evidence="2" id="KW-0540">Nuclease</keyword>
<dbReference type="Proteomes" id="UP001057498">
    <property type="component" value="Chromosome"/>
</dbReference>
<evidence type="ECO:0000256" key="4">
    <source>
        <dbReference type="ARBA" id="ARBA00022801"/>
    </source>
</evidence>
<evidence type="ECO:0000313" key="8">
    <source>
        <dbReference type="Proteomes" id="UP001057498"/>
    </source>
</evidence>
<gene>
    <name evidence="7" type="primary">vapC_5</name>
    <name evidence="7" type="ORF">CATMQ487_11230</name>
</gene>
<protein>
    <submittedName>
        <fullName evidence="7">Ribonuclease VapC</fullName>
    </submittedName>
</protein>
<evidence type="ECO:0000259" key="6">
    <source>
        <dbReference type="Pfam" id="PF01850"/>
    </source>
</evidence>
<dbReference type="PANTHER" id="PTHR42740">
    <property type="entry name" value="RIBONUCLEASE VAPC3"/>
    <property type="match status" value="1"/>
</dbReference>
<keyword evidence="4" id="KW-0378">Hydrolase</keyword>
<dbReference type="PANTHER" id="PTHR42740:SF1">
    <property type="entry name" value="RIBONUCLEASE VAPC3"/>
    <property type="match status" value="1"/>
</dbReference>
<keyword evidence="8" id="KW-1185">Reference proteome</keyword>
<dbReference type="InterPro" id="IPR029060">
    <property type="entry name" value="PIN-like_dom_sf"/>
</dbReference>
<proteinExistence type="predicted"/>
<dbReference type="CDD" id="cd18760">
    <property type="entry name" value="PIN_MtVapC3-like"/>
    <property type="match status" value="1"/>
</dbReference>
<dbReference type="InterPro" id="IPR002716">
    <property type="entry name" value="PIN_dom"/>
</dbReference>
<name>A0ABN6PIF5_9BURK</name>
<dbReference type="EMBL" id="AP025730">
    <property type="protein sequence ID" value="BDI04153.1"/>
    <property type="molecule type" value="Genomic_DNA"/>
</dbReference>
<reference evidence="7" key="1">
    <citation type="submission" date="2022-04" db="EMBL/GenBank/DDBJ databases">
        <title>Whole genome sequence of Sphaerotilus sp. FB-5.</title>
        <authorList>
            <person name="Takeda M."/>
            <person name="Narihara S."/>
            <person name="Akimoto M."/>
            <person name="Akimoto R."/>
            <person name="Nishiyashiki S."/>
            <person name="Murakami T."/>
        </authorList>
    </citation>
    <scope>NUCLEOTIDE SEQUENCE</scope>
    <source>
        <strain evidence="7">FB-5</strain>
    </source>
</reference>
<accession>A0ABN6PIF5</accession>
<evidence type="ECO:0000256" key="1">
    <source>
        <dbReference type="ARBA" id="ARBA00022649"/>
    </source>
</evidence>
<dbReference type="SUPFAM" id="SSF88723">
    <property type="entry name" value="PIN domain-like"/>
    <property type="match status" value="1"/>
</dbReference>
<dbReference type="Pfam" id="PF01850">
    <property type="entry name" value="PIN"/>
    <property type="match status" value="1"/>
</dbReference>
<dbReference type="RefSeq" id="WP_251972298.1">
    <property type="nucleotide sequence ID" value="NZ_AP025730.1"/>
</dbReference>
<keyword evidence="3" id="KW-0479">Metal-binding</keyword>
<evidence type="ECO:0000256" key="3">
    <source>
        <dbReference type="ARBA" id="ARBA00022723"/>
    </source>
</evidence>
<dbReference type="InterPro" id="IPR051749">
    <property type="entry name" value="PINc/VapC_TA_RNase"/>
</dbReference>
<organism evidence="7 8">
    <name type="scientific">Sphaerotilus microaerophilus</name>
    <dbReference type="NCBI Taxonomy" id="2914710"/>
    <lineage>
        <taxon>Bacteria</taxon>
        <taxon>Pseudomonadati</taxon>
        <taxon>Pseudomonadota</taxon>
        <taxon>Betaproteobacteria</taxon>
        <taxon>Burkholderiales</taxon>
        <taxon>Sphaerotilaceae</taxon>
        <taxon>Sphaerotilus</taxon>
    </lineage>
</organism>
<sequence>MILVDSSVWIDYLRGHDTAQANKLDALLGSTPLAIGDLILTEVLQGCPTQRQFDQVRELLGTLTFVTLGGPAVAVAAAENFCALRAKGITVRKTIDTVIATRCIIDGLELLHDDRDFEPFETHLGLRCVACGAPALTSSPAS</sequence>
<evidence type="ECO:0000313" key="7">
    <source>
        <dbReference type="EMBL" id="BDI04153.1"/>
    </source>
</evidence>
<keyword evidence="5" id="KW-0460">Magnesium</keyword>
<evidence type="ECO:0000256" key="5">
    <source>
        <dbReference type="ARBA" id="ARBA00022842"/>
    </source>
</evidence>
<evidence type="ECO:0000256" key="2">
    <source>
        <dbReference type="ARBA" id="ARBA00022722"/>
    </source>
</evidence>
<feature type="domain" description="PIN" evidence="6">
    <location>
        <begin position="2"/>
        <end position="118"/>
    </location>
</feature>
<dbReference type="Gene3D" id="3.40.50.1010">
    <property type="entry name" value="5'-nuclease"/>
    <property type="match status" value="1"/>
</dbReference>